<protein>
    <recommendedName>
        <fullName evidence="1">D-inositol 3-phosphate glycosyltransferase</fullName>
    </recommendedName>
</protein>
<evidence type="ECO:0000259" key="4">
    <source>
        <dbReference type="Pfam" id="PF00534"/>
    </source>
</evidence>
<dbReference type="InterPro" id="IPR001296">
    <property type="entry name" value="Glyco_trans_1"/>
</dbReference>
<dbReference type="Gene3D" id="3.40.50.2000">
    <property type="entry name" value="Glycogen Phosphorylase B"/>
    <property type="match status" value="3"/>
</dbReference>
<proteinExistence type="predicted"/>
<reference evidence="6" key="2">
    <citation type="submission" date="2020-09" db="EMBL/GenBank/DDBJ databases">
        <authorList>
            <person name="Sun Q."/>
            <person name="Ohkuma M."/>
        </authorList>
    </citation>
    <scope>NUCLEOTIDE SEQUENCE</scope>
    <source>
        <strain evidence="6">JCM 4988</strain>
    </source>
</reference>
<gene>
    <name evidence="6" type="ORF">GCM10010387_20970</name>
</gene>
<feature type="domain" description="Glycosyltransferase subfamily 4-like N-terminal" evidence="5">
    <location>
        <begin position="134"/>
        <end position="280"/>
    </location>
</feature>
<dbReference type="EMBL" id="BMWG01000004">
    <property type="protein sequence ID" value="GGZ27359.1"/>
    <property type="molecule type" value="Genomic_DNA"/>
</dbReference>
<dbReference type="CDD" id="cd03801">
    <property type="entry name" value="GT4_PimA-like"/>
    <property type="match status" value="1"/>
</dbReference>
<evidence type="ECO:0000256" key="1">
    <source>
        <dbReference type="ARBA" id="ARBA00021292"/>
    </source>
</evidence>
<evidence type="ECO:0000256" key="3">
    <source>
        <dbReference type="ARBA" id="ARBA00022679"/>
    </source>
</evidence>
<dbReference type="GO" id="GO:0016757">
    <property type="term" value="F:glycosyltransferase activity"/>
    <property type="evidence" value="ECO:0007669"/>
    <property type="project" value="UniProtKB-KW"/>
</dbReference>
<organism evidence="6 7">
    <name type="scientific">Streptomyces inusitatus</name>
    <dbReference type="NCBI Taxonomy" id="68221"/>
    <lineage>
        <taxon>Bacteria</taxon>
        <taxon>Bacillati</taxon>
        <taxon>Actinomycetota</taxon>
        <taxon>Actinomycetes</taxon>
        <taxon>Kitasatosporales</taxon>
        <taxon>Streptomycetaceae</taxon>
        <taxon>Streptomyces</taxon>
    </lineage>
</organism>
<keyword evidence="2" id="KW-0328">Glycosyltransferase</keyword>
<sequence length="868" mass="93442">MRMPPSPTPPKLAVVVANGITGDSRVQKTALAAAHAGWDVTLVGRAAGKKPEHSWLGPVKVVRLPVGNRMERLVNARKSRGGPRARLTQWGIRDRAALDQIRDAHRVWVREQTTRIGHLAATPLGGAAAVGLRALVRAGRGAHRLRLRAYRWEQRRKTTGTTTGDWRRDWPALLDLDLAFGPFIEELAPDVVHANDITTIHTAARAASRLRARGRRCAWLYDSHEYVAGIAWAKAAMRSAFPAVEREYIHRADAVVTVSPELAALIRADHRLPETPAVVRNAPVRAVVGAAAGRVCVRTACGLRPGVPLLVYAGWLAPDRGVGTAVEALPLLPDHHLALVAGAPGAGLTALLDRAAELGVRHRVHVVPYVPQHQVADYLAGADLGLVPFHRMPNAEHSLPTKAAEYLHAGLPLVSSDIRATSEFVRAHGVGEVFTAEDAASFAAAVLRATADRDGLRKNITDELLDGLSWEREAKTLLRLYSRISGKTPARGTGGGPYWDAEERAAARGGPAPEGGGWRPLGATPVRLGLAPANHAGQLAAFATAITHRREGVSAEVVKHRSAGRRHDYPADVLVDGAALKNLDVQLEQVRRTLRRYTHLLADAFRPVFGPLNGTSIEGDLPALAQAGVRVALLAHGGEVRDPGRHRARHPYSLFRDAPEGYEATLTRLAARNRRIAEESGLPVYVTTPDLLLDLPGAVWAPLVVDTGAWTGTRPVMTRRRPLVVHAPSARWTKGTERVLPLLQEYDRRGLIDFRLAEGLPPAEVRTLVRGADVVIDQFAIGTYGAFACEGMAAGRPVVAHVDEESVAACGIRPPIVSATPDTLGAALERLLDDREFAVRTGHESAAFVREHHDGTATAAALDAFLSS</sequence>
<keyword evidence="7" id="KW-1185">Reference proteome</keyword>
<dbReference type="Pfam" id="PF13579">
    <property type="entry name" value="Glyco_trans_4_4"/>
    <property type="match status" value="1"/>
</dbReference>
<evidence type="ECO:0000313" key="6">
    <source>
        <dbReference type="EMBL" id="GGZ27359.1"/>
    </source>
</evidence>
<dbReference type="Proteomes" id="UP000630936">
    <property type="component" value="Unassembled WGS sequence"/>
</dbReference>
<dbReference type="PANTHER" id="PTHR12526:SF600">
    <property type="entry name" value="GLYCOSYL TRANSFERASE GROUP 1"/>
    <property type="match status" value="1"/>
</dbReference>
<accession>A0A918PYN0</accession>
<evidence type="ECO:0000256" key="2">
    <source>
        <dbReference type="ARBA" id="ARBA00022676"/>
    </source>
</evidence>
<dbReference type="SUPFAM" id="SSF53756">
    <property type="entry name" value="UDP-Glycosyltransferase/glycogen phosphorylase"/>
    <property type="match status" value="2"/>
</dbReference>
<keyword evidence="3" id="KW-0808">Transferase</keyword>
<dbReference type="InterPro" id="IPR028098">
    <property type="entry name" value="Glyco_trans_4-like_N"/>
</dbReference>
<dbReference type="Pfam" id="PF00534">
    <property type="entry name" value="Glycos_transf_1"/>
    <property type="match status" value="1"/>
</dbReference>
<name>A0A918PYN0_9ACTN</name>
<evidence type="ECO:0000313" key="7">
    <source>
        <dbReference type="Proteomes" id="UP000630936"/>
    </source>
</evidence>
<comment type="caution">
    <text evidence="6">The sequence shown here is derived from an EMBL/GenBank/DDBJ whole genome shotgun (WGS) entry which is preliminary data.</text>
</comment>
<evidence type="ECO:0000259" key="5">
    <source>
        <dbReference type="Pfam" id="PF13579"/>
    </source>
</evidence>
<reference evidence="6" key="1">
    <citation type="journal article" date="2014" name="Int. J. Syst. Evol. Microbiol.">
        <title>Complete genome sequence of Corynebacterium casei LMG S-19264T (=DSM 44701T), isolated from a smear-ripened cheese.</title>
        <authorList>
            <consortium name="US DOE Joint Genome Institute (JGI-PGF)"/>
            <person name="Walter F."/>
            <person name="Albersmeier A."/>
            <person name="Kalinowski J."/>
            <person name="Ruckert C."/>
        </authorList>
    </citation>
    <scope>NUCLEOTIDE SEQUENCE</scope>
    <source>
        <strain evidence="6">JCM 4988</strain>
    </source>
</reference>
<dbReference type="AlphaFoldDB" id="A0A918PYN0"/>
<feature type="domain" description="Glycosyl transferase family 1" evidence="4">
    <location>
        <begin position="306"/>
        <end position="460"/>
    </location>
</feature>
<dbReference type="PANTHER" id="PTHR12526">
    <property type="entry name" value="GLYCOSYLTRANSFERASE"/>
    <property type="match status" value="1"/>
</dbReference>